<evidence type="ECO:0000313" key="11">
    <source>
        <dbReference type="EMBL" id="CAB3787251.1"/>
    </source>
</evidence>
<reference evidence="11 12" key="1">
    <citation type="submission" date="2020-04" db="EMBL/GenBank/DDBJ databases">
        <authorList>
            <person name="De Canck E."/>
        </authorList>
    </citation>
    <scope>NUCLEOTIDE SEQUENCE [LARGE SCALE GENOMIC DNA]</scope>
    <source>
        <strain evidence="11 12">LMG 28138</strain>
    </source>
</reference>
<evidence type="ECO:0000256" key="9">
    <source>
        <dbReference type="ARBA" id="ARBA00045724"/>
    </source>
</evidence>
<evidence type="ECO:0000256" key="6">
    <source>
        <dbReference type="ARBA" id="ARBA00038095"/>
    </source>
</evidence>
<evidence type="ECO:0000256" key="5">
    <source>
        <dbReference type="ARBA" id="ARBA00023315"/>
    </source>
</evidence>
<evidence type="ECO:0000313" key="12">
    <source>
        <dbReference type="Proteomes" id="UP000494115"/>
    </source>
</evidence>
<dbReference type="GO" id="GO:0043810">
    <property type="term" value="F:ornithine-acyl [acyl carrier protein] N-acyltransferase activity"/>
    <property type="evidence" value="ECO:0007669"/>
    <property type="project" value="UniProtKB-EC"/>
</dbReference>
<dbReference type="RefSeq" id="WP_175104964.1">
    <property type="nucleotide sequence ID" value="NZ_CADIKM010000008.1"/>
</dbReference>
<sequence>MRELPTPTLPLASFPVDTRRRLPRREDAVPQHNLSVAWAHGDEALREAQRLRYRVFAEEMGAQLSGPAGLDVDPFDAYCDHLLVRDLETLKVVGTYRVLPPHRAAQIGRLYSEGEFDISRLTHLRPKMVEVGRSCVHPDYRSGSVIMSLWAGLADYMKKHGYETMLGCASVPMGDGGHYAANLYCSLRETSMTEPEYHAFPHTPLPVDELKTGANVTAPPLVKGYLRLGAKFCGAPAWDPHFNTADFLTLFRLTDINARYARHFLG</sequence>
<dbReference type="PANTHER" id="PTHR37323">
    <property type="entry name" value="GCN5-RELATED N-ACETYLTRANSFERASE"/>
    <property type="match status" value="1"/>
</dbReference>
<evidence type="ECO:0000256" key="1">
    <source>
        <dbReference type="ARBA" id="ARBA00005189"/>
    </source>
</evidence>
<keyword evidence="2" id="KW-0444">Lipid biosynthesis</keyword>
<dbReference type="Gene3D" id="3.40.630.30">
    <property type="match status" value="1"/>
</dbReference>
<dbReference type="Proteomes" id="UP000494115">
    <property type="component" value="Unassembled WGS sequence"/>
</dbReference>
<gene>
    <name evidence="11" type="ORF">LMG28138_02402</name>
</gene>
<dbReference type="PANTHER" id="PTHR37323:SF1">
    <property type="entry name" value="L-ORNITHINE N(ALPHA)-ACYLTRANSFERASE"/>
    <property type="match status" value="1"/>
</dbReference>
<proteinExistence type="inferred from homology"/>
<comment type="function">
    <text evidence="9">Catalyzes the first step in the biosynthesis of ornithine lipids, which are phosphorus-free membrane lipids. Catalyzes the 3-hydroxyacyl-acyl carrier protein-dependent acylation of ornithine to form lyso-ornithine lipid (LOL).</text>
</comment>
<dbReference type="EC" id="2.3.2.30" evidence="7"/>
<evidence type="ECO:0000256" key="7">
    <source>
        <dbReference type="ARBA" id="ARBA00039058"/>
    </source>
</evidence>
<comment type="similarity">
    <text evidence="6">Belongs to the acetyltransferase family. OlsB subfamily.</text>
</comment>
<dbReference type="EMBL" id="CADIKM010000008">
    <property type="protein sequence ID" value="CAB3787251.1"/>
    <property type="molecule type" value="Genomic_DNA"/>
</dbReference>
<dbReference type="SUPFAM" id="SSF55729">
    <property type="entry name" value="Acyl-CoA N-acyltransferases (Nat)"/>
    <property type="match status" value="1"/>
</dbReference>
<name>A0A6S7CDQ8_9BURK</name>
<keyword evidence="12" id="KW-1185">Reference proteome</keyword>
<dbReference type="GO" id="GO:0006629">
    <property type="term" value="P:lipid metabolic process"/>
    <property type="evidence" value="ECO:0007669"/>
    <property type="project" value="UniProtKB-KW"/>
</dbReference>
<evidence type="ECO:0000256" key="4">
    <source>
        <dbReference type="ARBA" id="ARBA00023098"/>
    </source>
</evidence>
<accession>A0A6S7CDQ8</accession>
<keyword evidence="4" id="KW-0443">Lipid metabolism</keyword>
<evidence type="ECO:0000256" key="2">
    <source>
        <dbReference type="ARBA" id="ARBA00022516"/>
    </source>
</evidence>
<evidence type="ECO:0000256" key="8">
    <source>
        <dbReference type="ARBA" id="ARBA00039866"/>
    </source>
</evidence>
<keyword evidence="3" id="KW-0808">Transferase</keyword>
<dbReference type="InterPro" id="IPR052351">
    <property type="entry name" value="Ornithine_N-alpha-AT"/>
</dbReference>
<evidence type="ECO:0000256" key="10">
    <source>
        <dbReference type="ARBA" id="ARBA00047785"/>
    </source>
</evidence>
<comment type="catalytic activity">
    <reaction evidence="10">
        <text>a (3R)-hydroxyacyl-[ACP] + L-ornithine = a lyso-ornithine lipid + holo-[ACP] + H(+)</text>
        <dbReference type="Rhea" id="RHEA:20633"/>
        <dbReference type="Rhea" id="RHEA-COMP:9685"/>
        <dbReference type="Rhea" id="RHEA-COMP:9945"/>
        <dbReference type="ChEBI" id="CHEBI:15378"/>
        <dbReference type="ChEBI" id="CHEBI:46911"/>
        <dbReference type="ChEBI" id="CHEBI:64479"/>
        <dbReference type="ChEBI" id="CHEBI:78827"/>
        <dbReference type="ChEBI" id="CHEBI:138482"/>
        <dbReference type="EC" id="2.3.2.30"/>
    </reaction>
    <physiologicalReaction direction="left-to-right" evidence="10">
        <dbReference type="Rhea" id="RHEA:20634"/>
    </physiologicalReaction>
</comment>
<protein>
    <recommendedName>
        <fullName evidence="8">L-ornithine N(alpha)-acyltransferase</fullName>
        <ecNumber evidence="7">2.3.2.30</ecNumber>
    </recommendedName>
</protein>
<organism evidence="11 12">
    <name type="scientific">Pararobbsia alpina</name>
    <dbReference type="NCBI Taxonomy" id="621374"/>
    <lineage>
        <taxon>Bacteria</taxon>
        <taxon>Pseudomonadati</taxon>
        <taxon>Pseudomonadota</taxon>
        <taxon>Betaproteobacteria</taxon>
        <taxon>Burkholderiales</taxon>
        <taxon>Burkholderiaceae</taxon>
        <taxon>Pararobbsia</taxon>
    </lineage>
</organism>
<dbReference type="Pfam" id="PF13444">
    <property type="entry name" value="Acetyltransf_5"/>
    <property type="match status" value="1"/>
</dbReference>
<keyword evidence="5" id="KW-0012">Acyltransferase</keyword>
<dbReference type="InterPro" id="IPR016181">
    <property type="entry name" value="Acyl_CoA_acyltransferase"/>
</dbReference>
<dbReference type="AlphaFoldDB" id="A0A6S7CDQ8"/>
<comment type="pathway">
    <text evidence="1">Lipid metabolism.</text>
</comment>
<evidence type="ECO:0000256" key="3">
    <source>
        <dbReference type="ARBA" id="ARBA00022679"/>
    </source>
</evidence>